<comment type="caution">
    <text evidence="1">The sequence shown here is derived from an EMBL/GenBank/DDBJ whole genome shotgun (WGS) entry which is preliminary data.</text>
</comment>
<sequence length="110" mass="11616">MFRRLKSPPPTAAANWNGHFRAEVIGAASATPSQRRAAEAAVEDSLMKALGSSALVRNAYAAWLDADAASAHDGDVAKARWESAFANATYLAGAELPAADFRAFFVIHLA</sequence>
<organism evidence="1 2">
    <name type="scientific">Ramlibacter albus</name>
    <dbReference type="NCBI Taxonomy" id="2079448"/>
    <lineage>
        <taxon>Bacteria</taxon>
        <taxon>Pseudomonadati</taxon>
        <taxon>Pseudomonadota</taxon>
        <taxon>Betaproteobacteria</taxon>
        <taxon>Burkholderiales</taxon>
        <taxon>Comamonadaceae</taxon>
        <taxon>Ramlibacter</taxon>
    </lineage>
</organism>
<evidence type="ECO:0000313" key="1">
    <source>
        <dbReference type="EMBL" id="MBC5763076.1"/>
    </source>
</evidence>
<dbReference type="EMBL" id="JACORU010000001">
    <property type="protein sequence ID" value="MBC5763076.1"/>
    <property type="molecule type" value="Genomic_DNA"/>
</dbReference>
<keyword evidence="2" id="KW-1185">Reference proteome</keyword>
<evidence type="ECO:0000313" key="2">
    <source>
        <dbReference type="Proteomes" id="UP000596827"/>
    </source>
</evidence>
<gene>
    <name evidence="1" type="ORF">H8R02_01325</name>
</gene>
<proteinExistence type="predicted"/>
<protein>
    <submittedName>
        <fullName evidence="1">Uncharacterized protein</fullName>
    </submittedName>
</protein>
<name>A0A923M5E3_9BURK</name>
<accession>A0A923M5E3</accession>
<dbReference type="Proteomes" id="UP000596827">
    <property type="component" value="Unassembled WGS sequence"/>
</dbReference>
<dbReference type="RefSeq" id="WP_187079540.1">
    <property type="nucleotide sequence ID" value="NZ_JACORU010000001.1"/>
</dbReference>
<reference evidence="1" key="1">
    <citation type="submission" date="2020-08" db="EMBL/GenBank/DDBJ databases">
        <title>Ramlibacter sp. GTP1 16S ribosomal RNA gene genome sequencing and assembly.</title>
        <authorList>
            <person name="Kang M."/>
        </authorList>
    </citation>
    <scope>NUCLEOTIDE SEQUENCE</scope>
    <source>
        <strain evidence="1">GTP1</strain>
    </source>
</reference>
<dbReference type="AlphaFoldDB" id="A0A923M5E3"/>